<dbReference type="Proteomes" id="UP001589703">
    <property type="component" value="Unassembled WGS sequence"/>
</dbReference>
<name>A0ABV5VIE2_9ACTN</name>
<dbReference type="InterPro" id="IPR027417">
    <property type="entry name" value="P-loop_NTPase"/>
</dbReference>
<dbReference type="PROSITE" id="PS50043">
    <property type="entry name" value="HTH_LUXR_2"/>
    <property type="match status" value="1"/>
</dbReference>
<gene>
    <name evidence="4" type="ORF">ACFFRO_21135</name>
</gene>
<dbReference type="Gene3D" id="3.40.50.300">
    <property type="entry name" value="P-loop containing nucleotide triphosphate hydrolases"/>
    <property type="match status" value="1"/>
</dbReference>
<dbReference type="Pfam" id="PF00196">
    <property type="entry name" value="GerE"/>
    <property type="match status" value="1"/>
</dbReference>
<evidence type="ECO:0000313" key="4">
    <source>
        <dbReference type="EMBL" id="MFB9737612.1"/>
    </source>
</evidence>
<keyword evidence="1" id="KW-0547">Nucleotide-binding</keyword>
<keyword evidence="2" id="KW-0067">ATP-binding</keyword>
<dbReference type="SUPFAM" id="SSF52540">
    <property type="entry name" value="P-loop containing nucleoside triphosphate hydrolases"/>
    <property type="match status" value="1"/>
</dbReference>
<dbReference type="InterPro" id="IPR041664">
    <property type="entry name" value="AAA_16"/>
</dbReference>
<reference evidence="4 5" key="1">
    <citation type="submission" date="2024-09" db="EMBL/GenBank/DDBJ databases">
        <authorList>
            <person name="Sun Q."/>
            <person name="Mori K."/>
        </authorList>
    </citation>
    <scope>NUCLEOTIDE SEQUENCE [LARGE SCALE GENOMIC DNA]</scope>
    <source>
        <strain evidence="4 5">JCM 10918</strain>
    </source>
</reference>
<evidence type="ECO:0000259" key="3">
    <source>
        <dbReference type="PROSITE" id="PS50043"/>
    </source>
</evidence>
<dbReference type="InterPro" id="IPR011990">
    <property type="entry name" value="TPR-like_helical_dom_sf"/>
</dbReference>
<dbReference type="InterPro" id="IPR036388">
    <property type="entry name" value="WH-like_DNA-bd_sf"/>
</dbReference>
<protein>
    <submittedName>
        <fullName evidence="4">LuxR C-terminal-related transcriptional regulator</fullName>
    </submittedName>
</protein>
<keyword evidence="5" id="KW-1185">Reference proteome</keyword>
<dbReference type="PANTHER" id="PTHR16305:SF35">
    <property type="entry name" value="TRANSCRIPTIONAL ACTIVATOR DOMAIN"/>
    <property type="match status" value="1"/>
</dbReference>
<accession>A0ABV5VIE2</accession>
<proteinExistence type="predicted"/>
<dbReference type="PRINTS" id="PR00038">
    <property type="entry name" value="HTHLUXR"/>
</dbReference>
<dbReference type="SMART" id="SM00421">
    <property type="entry name" value="HTH_LUXR"/>
    <property type="match status" value="1"/>
</dbReference>
<dbReference type="CDD" id="cd06170">
    <property type="entry name" value="LuxR_C_like"/>
    <property type="match status" value="1"/>
</dbReference>
<dbReference type="PANTHER" id="PTHR16305">
    <property type="entry name" value="TESTICULAR SOLUBLE ADENYLYL CYCLASE"/>
    <property type="match status" value="1"/>
</dbReference>
<evidence type="ECO:0000256" key="1">
    <source>
        <dbReference type="ARBA" id="ARBA00022741"/>
    </source>
</evidence>
<dbReference type="InterPro" id="IPR016032">
    <property type="entry name" value="Sig_transdc_resp-reg_C-effctor"/>
</dbReference>
<dbReference type="InterPro" id="IPR000792">
    <property type="entry name" value="Tscrpt_reg_LuxR_C"/>
</dbReference>
<evidence type="ECO:0000256" key="2">
    <source>
        <dbReference type="ARBA" id="ARBA00022840"/>
    </source>
</evidence>
<dbReference type="SUPFAM" id="SSF46894">
    <property type="entry name" value="C-terminal effector domain of the bipartite response regulators"/>
    <property type="match status" value="1"/>
</dbReference>
<sequence length="901" mass="95782">MTAPQGTAGALPPGVPDGVDGARRVVLFGPPGIGKTTAADELARRWGLPVLRLAPGREDARVPYAGVLELALCLPSPWARQLGAALKDVVDGPGRVEHDGTALRLRGLVTALLREAAPLTLVVDNAQWLDPAGAAVLSWALRLTPDLPVIVAERSWRPESGAHWCGRDAHPVRVPALSPAQLAALLSPCPLSADDVAWIHARSGGNPALALALADAVPLPSERAGGAEPPLPATARRLVGEWLDEVPDAVRELLACAALDDRPDVELLIRVGGPAAETLLSQAETAGLLDIGRPDGTLRFTASAIGTELMNRLPVTARRELHHRLAAACHDPLRRARHTALAATGTTDARTARDAAEAAARARLRGEHPLAAELSLLGAELTPREDAGPLTERALTAIRDAAHCGDLPRSRTAARLVLAHEDSPGPRFEALLTLLDASGQRLNDADELFAAALHEAAGRPDLTARVLLRQALRANVNEGAPERAEALAGRAADLAEAAGDTTTAALALTMRARVRRILGSPGAETALDRALAMPRTAPAPVNATPEHLAARHALFDDRLSDARTLLLPLLVRAQRAGDAEATVDVLRSLAEVEIRAGRCAVALGYAARARTLTDASGLPYGPACYTSALVEGTASRTDHALALARRGVEASRREDNRVFLSRNLFALGHLLLVTGRPKEALEALEEVRALEALQQVRDPSVLRWHADLTECLVVLGHLEQARDLLEHTHRTATELGRHTVLPPLARVRALLDAARGDYDTAARRLTEAAGRLGHLPIEQGRTLLALSHTERRGRRRASAREAARSAADLFTAHEAHPWAEAAARSLDRLEHHASHDTAPPRLTRAEQRCAELAAGGASNRDIAASLSISVKTVEATLTRVYRKLGVHSRVQLAHTIAHAHD</sequence>
<evidence type="ECO:0000313" key="5">
    <source>
        <dbReference type="Proteomes" id="UP001589703"/>
    </source>
</evidence>
<dbReference type="Pfam" id="PF13191">
    <property type="entry name" value="AAA_16"/>
    <property type="match status" value="1"/>
</dbReference>
<dbReference type="EMBL" id="JBHMAR010000030">
    <property type="protein sequence ID" value="MFB9737612.1"/>
    <property type="molecule type" value="Genomic_DNA"/>
</dbReference>
<feature type="domain" description="HTH luxR-type" evidence="3">
    <location>
        <begin position="835"/>
        <end position="901"/>
    </location>
</feature>
<dbReference type="Gene3D" id="1.10.10.10">
    <property type="entry name" value="Winged helix-like DNA-binding domain superfamily/Winged helix DNA-binding domain"/>
    <property type="match status" value="1"/>
</dbReference>
<dbReference type="Gene3D" id="1.25.40.10">
    <property type="entry name" value="Tetratricopeptide repeat domain"/>
    <property type="match status" value="1"/>
</dbReference>
<dbReference type="RefSeq" id="WP_385859510.1">
    <property type="nucleotide sequence ID" value="NZ_JBHMAR010000030.1"/>
</dbReference>
<organism evidence="4 5">
    <name type="scientific">Streptomyces thermocoprophilus</name>
    <dbReference type="NCBI Taxonomy" id="78356"/>
    <lineage>
        <taxon>Bacteria</taxon>
        <taxon>Bacillati</taxon>
        <taxon>Actinomycetota</taxon>
        <taxon>Actinomycetes</taxon>
        <taxon>Kitasatosporales</taxon>
        <taxon>Streptomycetaceae</taxon>
        <taxon>Streptomyces</taxon>
    </lineage>
</organism>
<dbReference type="SUPFAM" id="SSF48452">
    <property type="entry name" value="TPR-like"/>
    <property type="match status" value="1"/>
</dbReference>
<comment type="caution">
    <text evidence="4">The sequence shown here is derived from an EMBL/GenBank/DDBJ whole genome shotgun (WGS) entry which is preliminary data.</text>
</comment>